<protein>
    <submittedName>
        <fullName evidence="9">TonB-dependent receptor plug domain-containing protein</fullName>
    </submittedName>
</protein>
<dbReference type="GO" id="GO:0009279">
    <property type="term" value="C:cell outer membrane"/>
    <property type="evidence" value="ECO:0007669"/>
    <property type="project" value="UniProtKB-SubCell"/>
</dbReference>
<keyword evidence="3 7" id="KW-1134">Transmembrane beta strand</keyword>
<proteinExistence type="inferred from homology"/>
<dbReference type="InterPro" id="IPR039426">
    <property type="entry name" value="TonB-dep_rcpt-like"/>
</dbReference>
<name>A0A6A1XGY9_BACOV</name>
<organism evidence="9 10">
    <name type="scientific">Bacteroides ovatus</name>
    <dbReference type="NCBI Taxonomy" id="28116"/>
    <lineage>
        <taxon>Bacteria</taxon>
        <taxon>Pseudomonadati</taxon>
        <taxon>Bacteroidota</taxon>
        <taxon>Bacteroidia</taxon>
        <taxon>Bacteroidales</taxon>
        <taxon>Bacteroidaceae</taxon>
        <taxon>Bacteroides</taxon>
    </lineage>
</organism>
<evidence type="ECO:0000256" key="5">
    <source>
        <dbReference type="ARBA" id="ARBA00023136"/>
    </source>
</evidence>
<evidence type="ECO:0000313" key="9">
    <source>
        <dbReference type="EMBL" id="KAB1326191.1"/>
    </source>
</evidence>
<evidence type="ECO:0000256" key="2">
    <source>
        <dbReference type="ARBA" id="ARBA00022448"/>
    </source>
</evidence>
<dbReference type="InterPro" id="IPR036942">
    <property type="entry name" value="Beta-barrel_TonB_sf"/>
</dbReference>
<evidence type="ECO:0000256" key="1">
    <source>
        <dbReference type="ARBA" id="ARBA00004571"/>
    </source>
</evidence>
<dbReference type="Pfam" id="PF07715">
    <property type="entry name" value="Plug"/>
    <property type="match status" value="1"/>
</dbReference>
<keyword evidence="6 7" id="KW-0998">Cell outer membrane</keyword>
<keyword evidence="4 7" id="KW-0812">Transmembrane</keyword>
<keyword evidence="2 7" id="KW-0813">Transport</keyword>
<comment type="subcellular location">
    <subcellularLocation>
        <location evidence="1 7">Cell outer membrane</location>
        <topology evidence="1 7">Multi-pass membrane protein</topology>
    </subcellularLocation>
</comment>
<evidence type="ECO:0000256" key="4">
    <source>
        <dbReference type="ARBA" id="ARBA00022692"/>
    </source>
</evidence>
<comment type="similarity">
    <text evidence="7">Belongs to the TonB-dependent receptor family.</text>
</comment>
<dbReference type="EMBL" id="VWFC01000013">
    <property type="protein sequence ID" value="KAB1326191.1"/>
    <property type="molecule type" value="Genomic_DNA"/>
</dbReference>
<dbReference type="InterPro" id="IPR037066">
    <property type="entry name" value="Plug_dom_sf"/>
</dbReference>
<sequence length="941" mass="105120">MPMKAFTLKTLLSCGFSQSLYISLMKKGGAILLLALLPVSMIYADHETSPKDTVKLAYSPQQIDGADLMKVKDANFVNSLIGRVAGATINPSASGVGGSVRMVLRGYRSILKSNNVLFTLDGVPLPRLEPEQSFNVNTSNWQTGDGIAAFSPDDIKSISVLSTAAASTLYGSRSASGVVMINTKKAHSGKLRVELGNSTTFSSPLVMPEFQQTYVAGWGEKTNHPQSWNPADFFRTGHTINNSLSLSIGNEYNQTRVSAVTMNGTGIIPNNDVDRYNFSFRNTSSLLNHRLKLDFTLRYIHTAEQNMLSQGMYGNPLVPVYLVPDVLQERISVNPDYNYKNHFEVYDPKLGANAQYWPLGNMGMGMQNPYWIINRNLYNQKKRRLLGGIGAKYDLTSWLNVAGRIHYDRDKETATEKLYASSLQANPLGSYYESEDKNTQFYSDLLFNVNKKLGDFSINATLGSSICDTKFDNSYIDGALGVVNQFNLSGLDKHGGSYYRDQDFNYHDRATSLFMLAQLGYKNLLFLDLGGRMEWLKFWDDDSSYSTDVIYPSVGVSVVPTGWLSDNPNRFLSFLKLNYTYSETGNSFTDYIFLNKKRVGLKPRLEDNMLDPEHTKSHEIGLNAGFLNDKISLAFTMYKTSTSDLPFGGYLSIPFQGDIYFMYNGAKVDNKGFELILSTNMNIGQVKWDGRFTYSINKNEVKQLLEPQKNPITGTDFNLKEIQMGKGIGWYTPLKEGGSIGDIYITDFQRDAQGNVIVDKSSQTVNPAYDYVYAGNTDPKYTMGLANSFLWKGFELDFVIHARFGGVGVSMTQAAMDRFGVSQATAIARDNGGVWVSDEKIPAENYFRQVGQACTGTVYTYDATNIRLAEMSIAYHIPVNRWVKWIQDVRVALVGRNLLMLYNKAPFDPESTASTGTWGQGIDNFRQPSYRNMGFSVNLTF</sequence>
<comment type="caution">
    <text evidence="9">The sequence shown here is derived from an EMBL/GenBank/DDBJ whole genome shotgun (WGS) entry which is preliminary data.</text>
</comment>
<dbReference type="Gene3D" id="2.170.130.10">
    <property type="entry name" value="TonB-dependent receptor, plug domain"/>
    <property type="match status" value="1"/>
</dbReference>
<evidence type="ECO:0000256" key="6">
    <source>
        <dbReference type="ARBA" id="ARBA00023237"/>
    </source>
</evidence>
<dbReference type="InterPro" id="IPR012910">
    <property type="entry name" value="Plug_dom"/>
</dbReference>
<keyword evidence="9" id="KW-0675">Receptor</keyword>
<gene>
    <name evidence="9" type="ORF">F3B53_12950</name>
</gene>
<evidence type="ECO:0000259" key="8">
    <source>
        <dbReference type="Pfam" id="PF07715"/>
    </source>
</evidence>
<feature type="domain" description="TonB-dependent receptor plug" evidence="8">
    <location>
        <begin position="57"/>
        <end position="178"/>
    </location>
</feature>
<dbReference type="SUPFAM" id="SSF56935">
    <property type="entry name" value="Porins"/>
    <property type="match status" value="1"/>
</dbReference>
<keyword evidence="5 7" id="KW-0472">Membrane</keyword>
<dbReference type="AlphaFoldDB" id="A0A6A1XGY9"/>
<dbReference type="Gene3D" id="2.40.170.20">
    <property type="entry name" value="TonB-dependent receptor, beta-barrel domain"/>
    <property type="match status" value="1"/>
</dbReference>
<dbReference type="Proteomes" id="UP000375690">
    <property type="component" value="Unassembled WGS sequence"/>
</dbReference>
<evidence type="ECO:0000313" key="10">
    <source>
        <dbReference type="Proteomes" id="UP000375690"/>
    </source>
</evidence>
<reference evidence="9 10" key="1">
    <citation type="journal article" date="2019" name="Nat. Med.">
        <title>A library of human gut bacterial isolates paired with longitudinal multiomics data enables mechanistic microbiome research.</title>
        <authorList>
            <person name="Poyet M."/>
            <person name="Groussin M."/>
            <person name="Gibbons S.M."/>
            <person name="Avila-Pacheco J."/>
            <person name="Jiang X."/>
            <person name="Kearney S.M."/>
            <person name="Perrotta A.R."/>
            <person name="Berdy B."/>
            <person name="Zhao S."/>
            <person name="Lieberman T.D."/>
            <person name="Swanson P.K."/>
            <person name="Smith M."/>
            <person name="Roesemann S."/>
            <person name="Alexander J.E."/>
            <person name="Rich S.A."/>
            <person name="Livny J."/>
            <person name="Vlamakis H."/>
            <person name="Clish C."/>
            <person name="Bullock K."/>
            <person name="Deik A."/>
            <person name="Scott J."/>
            <person name="Pierce K.A."/>
            <person name="Xavier R.J."/>
            <person name="Alm E.J."/>
        </authorList>
    </citation>
    <scope>NUCLEOTIDE SEQUENCE [LARGE SCALE GENOMIC DNA]</scope>
    <source>
        <strain evidence="9 10">BIOML-A2</strain>
    </source>
</reference>
<accession>A0A6A1XGY9</accession>
<evidence type="ECO:0000256" key="3">
    <source>
        <dbReference type="ARBA" id="ARBA00022452"/>
    </source>
</evidence>
<dbReference type="PROSITE" id="PS52016">
    <property type="entry name" value="TONB_DEPENDENT_REC_3"/>
    <property type="match status" value="1"/>
</dbReference>
<evidence type="ECO:0000256" key="7">
    <source>
        <dbReference type="PROSITE-ProRule" id="PRU01360"/>
    </source>
</evidence>